<feature type="transmembrane region" description="Helical" evidence="11">
    <location>
        <begin position="20"/>
        <end position="41"/>
    </location>
</feature>
<keyword evidence="7" id="KW-0653">Protein transport</keyword>
<proteinExistence type="inferred from homology"/>
<comment type="subcellular location">
    <subcellularLocation>
        <location evidence="1">Cell membrane</location>
        <topology evidence="1">Single-pass membrane protein</topology>
    </subcellularLocation>
</comment>
<dbReference type="PANTHER" id="PTHR33909:SF1">
    <property type="entry name" value="SEC TRANSLOCON ACCESSORY COMPLEX SUBUNIT YAJC"/>
    <property type="match status" value="1"/>
</dbReference>
<sequence>MGFFISDAMAEAAAPAAQAPGLAGLILPLGILAVFYFLFVMPQQKRNKEQKKMLDSLGKGAEVVTTGGILGKVSDLDDSFVQLELTDNVHIYVQRHAIASLVPKGTYKARKKAEK</sequence>
<keyword evidence="9" id="KW-0811">Translocation</keyword>
<keyword evidence="4" id="KW-0813">Transport</keyword>
<name>A0A1Y6D033_9GAMM</name>
<evidence type="ECO:0000256" key="7">
    <source>
        <dbReference type="ARBA" id="ARBA00022927"/>
    </source>
</evidence>
<accession>A0A1Y6D033</accession>
<dbReference type="PRINTS" id="PR01853">
    <property type="entry name" value="YAJCTRNLCASE"/>
</dbReference>
<reference evidence="12 13" key="1">
    <citation type="submission" date="2016-12" db="EMBL/GenBank/DDBJ databases">
        <authorList>
            <person name="Song W.-J."/>
            <person name="Kurnit D.M."/>
        </authorList>
    </citation>
    <scope>NUCLEOTIDE SEQUENCE [LARGE SCALE GENOMIC DNA]</scope>
    <source>
        <strain evidence="12 13">175</strain>
    </source>
</reference>
<dbReference type="AlphaFoldDB" id="A0A1Y6D033"/>
<evidence type="ECO:0000256" key="2">
    <source>
        <dbReference type="ARBA" id="ARBA00006742"/>
    </source>
</evidence>
<gene>
    <name evidence="12" type="ORF">SAMN02949497_3303</name>
</gene>
<comment type="similarity">
    <text evidence="2">Belongs to the YajC family.</text>
</comment>
<dbReference type="Pfam" id="PF02699">
    <property type="entry name" value="YajC"/>
    <property type="match status" value="1"/>
</dbReference>
<evidence type="ECO:0000256" key="11">
    <source>
        <dbReference type="SAM" id="Phobius"/>
    </source>
</evidence>
<dbReference type="SMART" id="SM01323">
    <property type="entry name" value="YajC"/>
    <property type="match status" value="1"/>
</dbReference>
<keyword evidence="5" id="KW-1003">Cell membrane</keyword>
<dbReference type="OrthoDB" id="9811406at2"/>
<organism evidence="12 13">
    <name type="scientific">Methylomagnum ishizawai</name>
    <dbReference type="NCBI Taxonomy" id="1760988"/>
    <lineage>
        <taxon>Bacteria</taxon>
        <taxon>Pseudomonadati</taxon>
        <taxon>Pseudomonadota</taxon>
        <taxon>Gammaproteobacteria</taxon>
        <taxon>Methylococcales</taxon>
        <taxon>Methylococcaceae</taxon>
        <taxon>Methylomagnum</taxon>
    </lineage>
</organism>
<dbReference type="NCBIfam" id="TIGR00739">
    <property type="entry name" value="yajC"/>
    <property type="match status" value="1"/>
</dbReference>
<dbReference type="InterPro" id="IPR003849">
    <property type="entry name" value="Preprotein_translocase_YajC"/>
</dbReference>
<dbReference type="GO" id="GO:0015031">
    <property type="term" value="P:protein transport"/>
    <property type="evidence" value="ECO:0007669"/>
    <property type="project" value="UniProtKB-KW"/>
</dbReference>
<protein>
    <recommendedName>
        <fullName evidence="3">Sec translocon accessory complex subunit YajC</fullName>
    </recommendedName>
</protein>
<evidence type="ECO:0000256" key="10">
    <source>
        <dbReference type="ARBA" id="ARBA00023136"/>
    </source>
</evidence>
<keyword evidence="10 11" id="KW-0472">Membrane</keyword>
<keyword evidence="13" id="KW-1185">Reference proteome</keyword>
<dbReference type="PANTHER" id="PTHR33909">
    <property type="entry name" value="SEC TRANSLOCON ACCESSORY COMPLEX SUBUNIT YAJC"/>
    <property type="match status" value="1"/>
</dbReference>
<evidence type="ECO:0000256" key="3">
    <source>
        <dbReference type="ARBA" id="ARBA00014962"/>
    </source>
</evidence>
<dbReference type="RefSeq" id="WP_085214564.1">
    <property type="nucleotide sequence ID" value="NZ_FXAM01000001.1"/>
</dbReference>
<evidence type="ECO:0000256" key="8">
    <source>
        <dbReference type="ARBA" id="ARBA00022989"/>
    </source>
</evidence>
<evidence type="ECO:0000256" key="4">
    <source>
        <dbReference type="ARBA" id="ARBA00022448"/>
    </source>
</evidence>
<evidence type="ECO:0000256" key="1">
    <source>
        <dbReference type="ARBA" id="ARBA00004162"/>
    </source>
</evidence>
<evidence type="ECO:0000313" key="13">
    <source>
        <dbReference type="Proteomes" id="UP000192923"/>
    </source>
</evidence>
<evidence type="ECO:0000256" key="5">
    <source>
        <dbReference type="ARBA" id="ARBA00022475"/>
    </source>
</evidence>
<keyword evidence="6 11" id="KW-0812">Transmembrane</keyword>
<dbReference type="STRING" id="1760988.SAMN02949497_3303"/>
<evidence type="ECO:0000256" key="6">
    <source>
        <dbReference type="ARBA" id="ARBA00022692"/>
    </source>
</evidence>
<evidence type="ECO:0000313" key="12">
    <source>
        <dbReference type="EMBL" id="SMF95926.1"/>
    </source>
</evidence>
<evidence type="ECO:0000256" key="9">
    <source>
        <dbReference type="ARBA" id="ARBA00023010"/>
    </source>
</evidence>
<dbReference type="EMBL" id="FXAM01000001">
    <property type="protein sequence ID" value="SMF95926.1"/>
    <property type="molecule type" value="Genomic_DNA"/>
</dbReference>
<dbReference type="GO" id="GO:0005886">
    <property type="term" value="C:plasma membrane"/>
    <property type="evidence" value="ECO:0007669"/>
    <property type="project" value="UniProtKB-SubCell"/>
</dbReference>
<keyword evidence="8 11" id="KW-1133">Transmembrane helix</keyword>
<dbReference type="Proteomes" id="UP000192923">
    <property type="component" value="Unassembled WGS sequence"/>
</dbReference>